<feature type="coiled-coil region" evidence="1">
    <location>
        <begin position="402"/>
        <end position="429"/>
    </location>
</feature>
<feature type="transmembrane region" description="Helical" evidence="2">
    <location>
        <begin position="7"/>
        <end position="25"/>
    </location>
</feature>
<dbReference type="AlphaFoldDB" id="A0A9D2KBD0"/>
<feature type="transmembrane region" description="Helical" evidence="2">
    <location>
        <begin position="266"/>
        <end position="292"/>
    </location>
</feature>
<evidence type="ECO:0000313" key="4">
    <source>
        <dbReference type="Proteomes" id="UP000824176"/>
    </source>
</evidence>
<feature type="transmembrane region" description="Helical" evidence="2">
    <location>
        <begin position="214"/>
        <end position="243"/>
    </location>
</feature>
<reference evidence="3" key="1">
    <citation type="journal article" date="2021" name="PeerJ">
        <title>Extensive microbial diversity within the chicken gut microbiome revealed by metagenomics and culture.</title>
        <authorList>
            <person name="Gilroy R."/>
            <person name="Ravi A."/>
            <person name="Getino M."/>
            <person name="Pursley I."/>
            <person name="Horton D.L."/>
            <person name="Alikhan N.F."/>
            <person name="Baker D."/>
            <person name="Gharbi K."/>
            <person name="Hall N."/>
            <person name="Watson M."/>
            <person name="Adriaenssens E.M."/>
            <person name="Foster-Nyarko E."/>
            <person name="Jarju S."/>
            <person name="Secka A."/>
            <person name="Antonio M."/>
            <person name="Oren A."/>
            <person name="Chaudhuri R.R."/>
            <person name="La Ragione R."/>
            <person name="Hildebrand F."/>
            <person name="Pallen M.J."/>
        </authorList>
    </citation>
    <scope>NUCLEOTIDE SEQUENCE</scope>
    <source>
        <strain evidence="3">ChiW4-1371</strain>
    </source>
</reference>
<dbReference type="EMBL" id="DXAQ01000053">
    <property type="protein sequence ID" value="HIZ88986.1"/>
    <property type="molecule type" value="Genomic_DNA"/>
</dbReference>
<accession>A0A9D2KBD0</accession>
<organism evidence="3 4">
    <name type="scientific">Candidatus Mucispirillum faecigallinarum</name>
    <dbReference type="NCBI Taxonomy" id="2838699"/>
    <lineage>
        <taxon>Bacteria</taxon>
        <taxon>Pseudomonadati</taxon>
        <taxon>Deferribacterota</taxon>
        <taxon>Deferribacteres</taxon>
        <taxon>Deferribacterales</taxon>
        <taxon>Mucispirillaceae</taxon>
        <taxon>Mucispirillum</taxon>
    </lineage>
</organism>
<name>A0A9D2KBD0_9BACT</name>
<feature type="transmembrane region" description="Helical" evidence="2">
    <location>
        <begin position="100"/>
        <end position="122"/>
    </location>
</feature>
<evidence type="ECO:0000313" key="3">
    <source>
        <dbReference type="EMBL" id="HIZ88986.1"/>
    </source>
</evidence>
<protein>
    <submittedName>
        <fullName evidence="3">Uncharacterized protein</fullName>
    </submittedName>
</protein>
<keyword evidence="1" id="KW-0175">Coiled coil</keyword>
<keyword evidence="2" id="KW-0472">Membrane</keyword>
<comment type="caution">
    <text evidence="3">The sequence shown here is derived from an EMBL/GenBank/DDBJ whole genome shotgun (WGS) entry which is preliminary data.</text>
</comment>
<gene>
    <name evidence="3" type="ORF">H9804_03495</name>
</gene>
<proteinExistence type="predicted"/>
<dbReference type="Proteomes" id="UP000824176">
    <property type="component" value="Unassembled WGS sequence"/>
</dbReference>
<dbReference type="InterPro" id="IPR006373">
    <property type="entry name" value="VSA_Rifin"/>
</dbReference>
<keyword evidence="2" id="KW-1133">Transmembrane helix</keyword>
<evidence type="ECO:0000256" key="1">
    <source>
        <dbReference type="SAM" id="Coils"/>
    </source>
</evidence>
<feature type="transmembrane region" description="Helical" evidence="2">
    <location>
        <begin position="31"/>
        <end position="48"/>
    </location>
</feature>
<dbReference type="Pfam" id="PF02009">
    <property type="entry name" value="RIFIN"/>
    <property type="match status" value="1"/>
</dbReference>
<sequence length="576" mass="63900">MKKISLIFLRFLTGYILLYLSGVFINLFGMVIYALSVLLTAVPIILNNTARFSLKKEIKLIEYEKSKKFYNLLSGKTFGYILIITVSLFFAFIIPVRIYLFSSVEFLCLLIIFPLLLISRFLSTKIILAIYNNRYAPYKIESLTYILTAFLSAVIFPLLAYSLKDFNIHIPFLDNDINSLQYNYAAYMTGSILNLFDNISNTILDAEVVKSAPLWFFTMLLIILGGGGFIFYGIVSFISFFFIKKENLMKVFMSAKHDENTKINKFLTSFIIILLAVFIYPSVFAAVTYIAAAKHEVVEDTIKANTVAVEVINGVMYKAGTLNKIQLAADMAYGAAKEDLIKNVNNMYDDMLLNTDKYLDWYYSLSAEYGRLLKLITGSIEEYMADKLKENLMDNISSNIDFGSAEKNIDNLQKDIDKILSENKITEKDALYSINTNINVDDIYSLVEIKPLLDFKERMIASTGGGLAAGAIAGTIAGKVAAKTGFKTAAKAAAKAAAGKAASAAAGVAAGVVSSIFTSPIGGAAIGTATGVAIDKGLLKLEEMVNRDEYKKEITQSIEENRKHMLDMINKAFEDK</sequence>
<evidence type="ECO:0000256" key="2">
    <source>
        <dbReference type="SAM" id="Phobius"/>
    </source>
</evidence>
<feature type="transmembrane region" description="Helical" evidence="2">
    <location>
        <begin position="143"/>
        <end position="163"/>
    </location>
</feature>
<feature type="transmembrane region" description="Helical" evidence="2">
    <location>
        <begin position="69"/>
        <end position="94"/>
    </location>
</feature>
<reference evidence="3" key="2">
    <citation type="submission" date="2021-04" db="EMBL/GenBank/DDBJ databases">
        <authorList>
            <person name="Gilroy R."/>
        </authorList>
    </citation>
    <scope>NUCLEOTIDE SEQUENCE</scope>
    <source>
        <strain evidence="3">ChiW4-1371</strain>
    </source>
</reference>
<keyword evidence="2" id="KW-0812">Transmembrane</keyword>